<comment type="caution">
    <text evidence="3">The sequence shown here is derived from an EMBL/GenBank/DDBJ whole genome shotgun (WGS) entry which is preliminary data.</text>
</comment>
<dbReference type="Proteomes" id="UP000269276">
    <property type="component" value="Unassembled WGS sequence"/>
</dbReference>
<sequence>MLRPGIRLQHSLPTGSTNGGRLQPFIMDASPFAKLPDELLEAIILHLPPASTTAFALACRRTSKIAHEPRVWRRHCLAEYRYWQPHHDFKEKLTLPPAQTPWRQLFAERRRTDAEAADLFEALLLTQQERYARMERIANWGYDVKDLLLGIVDGTPEDAEDVLARRYHANAILGSIHRMTAVEKWMRLQRQQMVRLEEVLGAYDLFVLAGRRGDLSDIDREFDRIAENIRLRDPDFDQLSVRQKAGQIAKYLRSEKLVGNPNEENYHALRNNFISMALFEEPHTSLPLQSVAIYCAVARRLGVNARPSNYPHHVHAVIEAPSTHTLDGKPRPITHPPRPDNDDQPPDETEIMHMDPWRSSTETPRSDLLTRLIQMGIPPSHHPHCLAATSNLEIALRTGRNLMNSVSEARDLAHTGVSTSNPTPDIDAAWYSMLWSMFILGESSAASALHRRRQILPYLIEHYQAHFPEDLGLIERIVPPLLEGQREWHVLLHLITTARKVDRNARAPCYRAGVRGPVGGDVEEGLEKSSSSSTSSSPGPPSASLPYAPGGPGNPDAPSTGPERGPEGEGQGGRGGRRDPLAAAAASAAVTWKIGTYFRHKRYRYAGIVIGWDTSCGAEPAWIEQMRVDDLPRGRHQPFFNVVADDKSLRYVAEENILPDHSRPGPTLMGIAGRYFKRWDEGQGKFVSNLRDEYPDD</sequence>
<evidence type="ECO:0000259" key="2">
    <source>
        <dbReference type="PROSITE" id="PS50181"/>
    </source>
</evidence>
<dbReference type="VEuPathDB" id="FungiDB:BTJ68_01305"/>
<dbReference type="InterPro" id="IPR032698">
    <property type="entry name" value="SirB1_N"/>
</dbReference>
<proteinExistence type="predicted"/>
<name>A0A3M7CAU8_HORWE</name>
<dbReference type="GO" id="GO:0003677">
    <property type="term" value="F:DNA binding"/>
    <property type="evidence" value="ECO:0007669"/>
    <property type="project" value="InterPro"/>
</dbReference>
<organism evidence="3 4">
    <name type="scientific">Hortaea werneckii</name>
    <name type="common">Black yeast</name>
    <name type="synonym">Cladosporium werneckii</name>
    <dbReference type="NCBI Taxonomy" id="91943"/>
    <lineage>
        <taxon>Eukaryota</taxon>
        <taxon>Fungi</taxon>
        <taxon>Dikarya</taxon>
        <taxon>Ascomycota</taxon>
        <taxon>Pezizomycotina</taxon>
        <taxon>Dothideomycetes</taxon>
        <taxon>Dothideomycetidae</taxon>
        <taxon>Mycosphaerellales</taxon>
        <taxon>Teratosphaeriaceae</taxon>
        <taxon>Hortaea</taxon>
    </lineage>
</organism>
<dbReference type="SUPFAM" id="SSF81383">
    <property type="entry name" value="F-box domain"/>
    <property type="match status" value="1"/>
</dbReference>
<dbReference type="InterPro" id="IPR001810">
    <property type="entry name" value="F-box_dom"/>
</dbReference>
<dbReference type="EMBL" id="QWIP01001138">
    <property type="protein sequence ID" value="RMY49135.1"/>
    <property type="molecule type" value="Genomic_DNA"/>
</dbReference>
<dbReference type="PANTHER" id="PTHR31350:SF27">
    <property type="entry name" value="HEMIMETHYLATED DNA-BINDING DOMAIN-CONTAINING PROTEIN"/>
    <property type="match status" value="1"/>
</dbReference>
<dbReference type="SMART" id="SM00992">
    <property type="entry name" value="YccV-like"/>
    <property type="match status" value="1"/>
</dbReference>
<evidence type="ECO:0000313" key="3">
    <source>
        <dbReference type="EMBL" id="RMY49135.1"/>
    </source>
</evidence>
<feature type="region of interest" description="Disordered" evidence="1">
    <location>
        <begin position="320"/>
        <end position="363"/>
    </location>
</feature>
<dbReference type="Pfam" id="PF08755">
    <property type="entry name" value="YccV-like"/>
    <property type="match status" value="1"/>
</dbReference>
<dbReference type="Pfam" id="PF12937">
    <property type="entry name" value="F-box-like"/>
    <property type="match status" value="1"/>
</dbReference>
<dbReference type="InterPro" id="IPR036047">
    <property type="entry name" value="F-box-like_dom_sf"/>
</dbReference>
<dbReference type="NCBIfam" id="TIGR02097">
    <property type="entry name" value="yccV"/>
    <property type="match status" value="1"/>
</dbReference>
<dbReference type="InterPro" id="IPR011722">
    <property type="entry name" value="Hemimethylated_DNA-bd_dom"/>
</dbReference>
<feature type="region of interest" description="Disordered" evidence="1">
    <location>
        <begin position="512"/>
        <end position="581"/>
    </location>
</feature>
<evidence type="ECO:0000313" key="4">
    <source>
        <dbReference type="Proteomes" id="UP000269276"/>
    </source>
</evidence>
<dbReference type="OrthoDB" id="28868at2759"/>
<evidence type="ECO:0000256" key="1">
    <source>
        <dbReference type="SAM" id="MobiDB-lite"/>
    </source>
</evidence>
<dbReference type="InterPro" id="IPR036623">
    <property type="entry name" value="Hemimethylated_DNA-bd_sf"/>
</dbReference>
<dbReference type="Gene3D" id="2.30.30.390">
    <property type="entry name" value="Hemimethylated DNA-binding domain"/>
    <property type="match status" value="1"/>
</dbReference>
<dbReference type="AlphaFoldDB" id="A0A3M7CAU8"/>
<protein>
    <recommendedName>
        <fullName evidence="2">F-box domain-containing protein</fullName>
    </recommendedName>
</protein>
<dbReference type="Gene3D" id="1.20.1280.50">
    <property type="match status" value="1"/>
</dbReference>
<accession>A0A3M7CAU8</accession>
<gene>
    <name evidence="3" type="ORF">D0863_15220</name>
</gene>
<dbReference type="PANTHER" id="PTHR31350">
    <property type="entry name" value="SI:DKEY-261L7.2"/>
    <property type="match status" value="1"/>
</dbReference>
<dbReference type="Pfam" id="PF13369">
    <property type="entry name" value="Transglut_core2"/>
    <property type="match status" value="1"/>
</dbReference>
<dbReference type="PROSITE" id="PS50181">
    <property type="entry name" value="FBOX"/>
    <property type="match status" value="1"/>
</dbReference>
<reference evidence="3 4" key="1">
    <citation type="journal article" date="2018" name="BMC Genomics">
        <title>Genomic evidence for intraspecific hybridization in a clonal and extremely halotolerant yeast.</title>
        <authorList>
            <person name="Gostincar C."/>
            <person name="Stajich J.E."/>
            <person name="Zupancic J."/>
            <person name="Zalar P."/>
            <person name="Gunde-Cimerman N."/>
        </authorList>
    </citation>
    <scope>NUCLEOTIDE SEQUENCE [LARGE SCALE GENOMIC DNA]</scope>
    <source>
        <strain evidence="3 4">EXF-2682</strain>
    </source>
</reference>
<dbReference type="SUPFAM" id="SSF141255">
    <property type="entry name" value="YccV-like"/>
    <property type="match status" value="1"/>
</dbReference>
<feature type="domain" description="F-box" evidence="2">
    <location>
        <begin position="29"/>
        <end position="75"/>
    </location>
</feature>